<dbReference type="SUPFAM" id="SSF47473">
    <property type="entry name" value="EF-hand"/>
    <property type="match status" value="1"/>
</dbReference>
<dbReference type="AlphaFoldDB" id="A0A813KA76"/>
<dbReference type="InterPro" id="IPR011992">
    <property type="entry name" value="EF-hand-dom_pair"/>
</dbReference>
<dbReference type="GO" id="GO:0005509">
    <property type="term" value="F:calcium ion binding"/>
    <property type="evidence" value="ECO:0007669"/>
    <property type="project" value="InterPro"/>
</dbReference>
<gene>
    <name evidence="4" type="ORF">PGLA2088_LOCUS28590</name>
</gene>
<name>A0A813KA76_POLGL</name>
<dbReference type="EMBL" id="CAJNNW010027943">
    <property type="protein sequence ID" value="CAE8693904.1"/>
    <property type="molecule type" value="Genomic_DNA"/>
</dbReference>
<dbReference type="PROSITE" id="PS50222">
    <property type="entry name" value="EF_HAND_2"/>
    <property type="match status" value="2"/>
</dbReference>
<dbReference type="CDD" id="cd00051">
    <property type="entry name" value="EFh"/>
    <property type="match status" value="1"/>
</dbReference>
<evidence type="ECO:0000313" key="4">
    <source>
        <dbReference type="EMBL" id="CAE8693904.1"/>
    </source>
</evidence>
<dbReference type="Proteomes" id="UP000626109">
    <property type="component" value="Unassembled WGS sequence"/>
</dbReference>
<protein>
    <recommendedName>
        <fullName evidence="3">EF-hand domain-containing protein</fullName>
    </recommendedName>
</protein>
<dbReference type="InterPro" id="IPR002048">
    <property type="entry name" value="EF_hand_dom"/>
</dbReference>
<accession>A0A813KA76</accession>
<evidence type="ECO:0000259" key="3">
    <source>
        <dbReference type="PROSITE" id="PS50222"/>
    </source>
</evidence>
<dbReference type="PROSITE" id="PS00018">
    <property type="entry name" value="EF_HAND_1"/>
    <property type="match status" value="2"/>
</dbReference>
<dbReference type="PANTHER" id="PTHR23050">
    <property type="entry name" value="CALCIUM BINDING PROTEIN"/>
    <property type="match status" value="1"/>
</dbReference>
<dbReference type="SMART" id="SM00054">
    <property type="entry name" value="EFh"/>
    <property type="match status" value="2"/>
</dbReference>
<reference evidence="4" key="1">
    <citation type="submission" date="2021-02" db="EMBL/GenBank/DDBJ databases">
        <authorList>
            <person name="Dougan E. K."/>
            <person name="Rhodes N."/>
            <person name="Thang M."/>
            <person name="Chan C."/>
        </authorList>
    </citation>
    <scope>NUCLEOTIDE SEQUENCE</scope>
</reference>
<evidence type="ECO:0000313" key="5">
    <source>
        <dbReference type="Proteomes" id="UP000626109"/>
    </source>
</evidence>
<comment type="caution">
    <text evidence="4">The sequence shown here is derived from an EMBL/GenBank/DDBJ whole genome shotgun (WGS) entry which is preliminary data.</text>
</comment>
<dbReference type="InterPro" id="IPR018247">
    <property type="entry name" value="EF_Hand_1_Ca_BS"/>
</dbReference>
<evidence type="ECO:0000256" key="2">
    <source>
        <dbReference type="ARBA" id="ARBA00022837"/>
    </source>
</evidence>
<dbReference type="InterPro" id="IPR050145">
    <property type="entry name" value="Centrin_CML-like"/>
</dbReference>
<organism evidence="4 5">
    <name type="scientific">Polarella glacialis</name>
    <name type="common">Dinoflagellate</name>
    <dbReference type="NCBI Taxonomy" id="89957"/>
    <lineage>
        <taxon>Eukaryota</taxon>
        <taxon>Sar</taxon>
        <taxon>Alveolata</taxon>
        <taxon>Dinophyceae</taxon>
        <taxon>Suessiales</taxon>
        <taxon>Suessiaceae</taxon>
        <taxon>Polarella</taxon>
    </lineage>
</organism>
<keyword evidence="1" id="KW-0677">Repeat</keyword>
<keyword evidence="2" id="KW-0106">Calcium</keyword>
<proteinExistence type="predicted"/>
<feature type="domain" description="EF-hand" evidence="3">
    <location>
        <begin position="52"/>
        <end position="87"/>
    </location>
</feature>
<dbReference type="Gene3D" id="1.10.238.10">
    <property type="entry name" value="EF-hand"/>
    <property type="match status" value="1"/>
</dbReference>
<evidence type="ECO:0000256" key="1">
    <source>
        <dbReference type="ARBA" id="ARBA00022737"/>
    </source>
</evidence>
<feature type="domain" description="EF-hand" evidence="3">
    <location>
        <begin position="88"/>
        <end position="122"/>
    </location>
</feature>
<dbReference type="Pfam" id="PF13499">
    <property type="entry name" value="EF-hand_7"/>
    <property type="match status" value="1"/>
</dbReference>
<sequence length="122" mass="13280">MTESSPKELADLLAQFSPEQLKQIKAKVASGETAVASEKTAAPPAGPALTEAQIQKLKDHFHSIDTDKSGFIEAQELTASMKSLGVDMSEEQINKVFKTFDINGDKKIDFEEYTKLVMASMG</sequence>